<comment type="caution">
    <text evidence="1">The sequence shown here is derived from an EMBL/GenBank/DDBJ whole genome shotgun (WGS) entry which is preliminary data.</text>
</comment>
<dbReference type="EMBL" id="BKCJ011179517">
    <property type="protein sequence ID" value="GFC99585.1"/>
    <property type="molecule type" value="Genomic_DNA"/>
</dbReference>
<accession>A0A699SSH5</accession>
<dbReference type="AlphaFoldDB" id="A0A699SSH5"/>
<reference evidence="1" key="1">
    <citation type="journal article" date="2019" name="Sci. Rep.">
        <title>Draft genome of Tanacetum cinerariifolium, the natural source of mosquito coil.</title>
        <authorList>
            <person name="Yamashiro T."/>
            <person name="Shiraishi A."/>
            <person name="Satake H."/>
            <person name="Nakayama K."/>
        </authorList>
    </citation>
    <scope>NUCLEOTIDE SEQUENCE</scope>
</reference>
<name>A0A699SSH5_TANCI</name>
<proteinExistence type="predicted"/>
<sequence>AVAGQKKPAAPVLRRAKGALAAGGALEGLHHHAGAQDGLAELRGSLSGAVILLDNTVGQKRRGDGKVRPAIAQEVKRGVEVGGHLHFQRDVKQVLLGVGRVQPQKAPQVLRAPNNLVVGRVQGNGSQRNTRKRGQVVALEISARKLHNIARNVQQPAQLPRPVVVPRHAGGHGIVGAPGAVAGLDFDFYLARIGNSGGRR</sequence>
<evidence type="ECO:0000313" key="1">
    <source>
        <dbReference type="EMBL" id="GFC99585.1"/>
    </source>
</evidence>
<protein>
    <submittedName>
        <fullName evidence="1">Uncharacterized protein</fullName>
    </submittedName>
</protein>
<feature type="non-terminal residue" evidence="1">
    <location>
        <position position="1"/>
    </location>
</feature>
<gene>
    <name evidence="1" type="ORF">Tci_871555</name>
</gene>
<feature type="non-terminal residue" evidence="1">
    <location>
        <position position="200"/>
    </location>
</feature>
<organism evidence="1">
    <name type="scientific">Tanacetum cinerariifolium</name>
    <name type="common">Dalmatian daisy</name>
    <name type="synonym">Chrysanthemum cinerariifolium</name>
    <dbReference type="NCBI Taxonomy" id="118510"/>
    <lineage>
        <taxon>Eukaryota</taxon>
        <taxon>Viridiplantae</taxon>
        <taxon>Streptophyta</taxon>
        <taxon>Embryophyta</taxon>
        <taxon>Tracheophyta</taxon>
        <taxon>Spermatophyta</taxon>
        <taxon>Magnoliopsida</taxon>
        <taxon>eudicotyledons</taxon>
        <taxon>Gunneridae</taxon>
        <taxon>Pentapetalae</taxon>
        <taxon>asterids</taxon>
        <taxon>campanulids</taxon>
        <taxon>Asterales</taxon>
        <taxon>Asteraceae</taxon>
        <taxon>Asteroideae</taxon>
        <taxon>Anthemideae</taxon>
        <taxon>Anthemidinae</taxon>
        <taxon>Tanacetum</taxon>
    </lineage>
</organism>